<proteinExistence type="predicted"/>
<dbReference type="Pfam" id="PF02620">
    <property type="entry name" value="YceD"/>
    <property type="match status" value="1"/>
</dbReference>
<feature type="compositionally biased region" description="Low complexity" evidence="1">
    <location>
        <begin position="185"/>
        <end position="194"/>
    </location>
</feature>
<evidence type="ECO:0000313" key="3">
    <source>
        <dbReference type="Proteomes" id="UP001596513"/>
    </source>
</evidence>
<evidence type="ECO:0000256" key="1">
    <source>
        <dbReference type="SAM" id="MobiDB-lite"/>
    </source>
</evidence>
<feature type="region of interest" description="Disordered" evidence="1">
    <location>
        <begin position="152"/>
        <end position="194"/>
    </location>
</feature>
<dbReference type="Proteomes" id="UP001596513">
    <property type="component" value="Unassembled WGS sequence"/>
</dbReference>
<accession>A0ABW2U6F1</accession>
<name>A0ABW2U6F1_9BACT</name>
<organism evidence="2 3">
    <name type="scientific">Hymenobacter humi</name>
    <dbReference type="NCBI Taxonomy" id="1411620"/>
    <lineage>
        <taxon>Bacteria</taxon>
        <taxon>Pseudomonadati</taxon>
        <taxon>Bacteroidota</taxon>
        <taxon>Cytophagia</taxon>
        <taxon>Cytophagales</taxon>
        <taxon>Hymenobacteraceae</taxon>
        <taxon>Hymenobacter</taxon>
    </lineage>
</organism>
<evidence type="ECO:0000313" key="2">
    <source>
        <dbReference type="EMBL" id="MFC7668619.1"/>
    </source>
</evidence>
<comment type="caution">
    <text evidence="2">The sequence shown here is derived from an EMBL/GenBank/DDBJ whole genome shotgun (WGS) entry which is preliminary data.</text>
</comment>
<gene>
    <name evidence="2" type="ORF">ACFQT0_15515</name>
</gene>
<dbReference type="RefSeq" id="WP_380204073.1">
    <property type="nucleotide sequence ID" value="NZ_JBHTEK010000001.1"/>
</dbReference>
<sequence>MAKSGNFTTFAPCYQADREKESQYDLNLAKLALKTHHFEFELGPDFFALFDQPLVEQGNLHADVELIKTERLLTLNFHITGTVRLTCDRSLDEFDQPLDIEEQLLVRFGDENKELDDNVLQITPETQSLPLAQHLYDYIGLALPMKKLHPRFQDEADDNPDAPTKLIFSTRPADDAPDDDEPADPRWAALRNLN</sequence>
<dbReference type="EMBL" id="JBHTEK010000001">
    <property type="protein sequence ID" value="MFC7668619.1"/>
    <property type="molecule type" value="Genomic_DNA"/>
</dbReference>
<keyword evidence="3" id="KW-1185">Reference proteome</keyword>
<protein>
    <submittedName>
        <fullName evidence="2">YceD family protein</fullName>
    </submittedName>
</protein>
<reference evidence="3" key="1">
    <citation type="journal article" date="2019" name="Int. J. Syst. Evol. Microbiol.">
        <title>The Global Catalogue of Microorganisms (GCM) 10K type strain sequencing project: providing services to taxonomists for standard genome sequencing and annotation.</title>
        <authorList>
            <consortium name="The Broad Institute Genomics Platform"/>
            <consortium name="The Broad Institute Genome Sequencing Center for Infectious Disease"/>
            <person name="Wu L."/>
            <person name="Ma J."/>
        </authorList>
    </citation>
    <scope>NUCLEOTIDE SEQUENCE [LARGE SCALE GENOMIC DNA]</scope>
    <source>
        <strain evidence="3">JCM 19635</strain>
    </source>
</reference>
<dbReference type="InterPro" id="IPR003772">
    <property type="entry name" value="YceD"/>
</dbReference>